<organism evidence="1 2">
    <name type="scientific">Clonostachys rosea f. rosea IK726</name>
    <dbReference type="NCBI Taxonomy" id="1349383"/>
    <lineage>
        <taxon>Eukaryota</taxon>
        <taxon>Fungi</taxon>
        <taxon>Dikarya</taxon>
        <taxon>Ascomycota</taxon>
        <taxon>Pezizomycotina</taxon>
        <taxon>Sordariomycetes</taxon>
        <taxon>Hypocreomycetidae</taxon>
        <taxon>Hypocreales</taxon>
        <taxon>Bionectriaceae</taxon>
        <taxon>Clonostachys</taxon>
    </lineage>
</organism>
<sequence length="114" mass="13085">MSSLILVLLLEEFSAANLLQIIHAPTLIYDIEWKLFLRVRQARFHNLCPNLQARHRINVLSEKILIGVYVASKNSEKALEHCLEELIATGDLDRGRRSRFAGCLIQRHGDDNNH</sequence>
<evidence type="ECO:0000313" key="2">
    <source>
        <dbReference type="Proteomes" id="UP000836387"/>
    </source>
</evidence>
<keyword evidence="2" id="KW-1185">Reference proteome</keyword>
<dbReference type="EMBL" id="CADEHS020000345">
    <property type="protein sequence ID" value="CAG9951593.1"/>
    <property type="molecule type" value="Genomic_DNA"/>
</dbReference>
<gene>
    <name evidence="1" type="ORF">CRV2_00016433</name>
</gene>
<evidence type="ECO:0000313" key="1">
    <source>
        <dbReference type="EMBL" id="CAG9951593.1"/>
    </source>
</evidence>
<reference evidence="1" key="1">
    <citation type="submission" date="2020-04" db="EMBL/GenBank/DDBJ databases">
        <authorList>
            <person name="Broberg M."/>
        </authorList>
    </citation>
    <scope>NUCLEOTIDE SEQUENCE</scope>
</reference>
<proteinExistence type="predicted"/>
<comment type="caution">
    <text evidence="1">The sequence shown here is derived from an EMBL/GenBank/DDBJ whole genome shotgun (WGS) entry which is preliminary data.</text>
</comment>
<accession>A0ACA9UEM5</accession>
<protein>
    <submittedName>
        <fullName evidence="1">Uncharacterized protein</fullName>
    </submittedName>
</protein>
<dbReference type="Proteomes" id="UP000836387">
    <property type="component" value="Unassembled WGS sequence"/>
</dbReference>
<name>A0ACA9UEM5_BIOOC</name>
<reference evidence="1" key="2">
    <citation type="submission" date="2021-10" db="EMBL/GenBank/DDBJ databases">
        <authorList>
            <person name="Piombo E."/>
        </authorList>
    </citation>
    <scope>NUCLEOTIDE SEQUENCE</scope>
</reference>